<accession>A0A143H9Z0</accession>
<dbReference type="OrthoDB" id="9812818at2"/>
<keyword evidence="3" id="KW-1185">Reference proteome</keyword>
<dbReference type="InterPro" id="IPR053707">
    <property type="entry name" value="UPF0637_domain_sf"/>
</dbReference>
<comment type="similarity">
    <text evidence="1">Belongs to the UPF0637 family.</text>
</comment>
<protein>
    <recommendedName>
        <fullName evidence="1">UPF0637 protein ATY39_01970</fullName>
    </recommendedName>
</protein>
<organism evidence="2 3">
    <name type="scientific">Rummeliibacillus stabekisii</name>
    <dbReference type="NCBI Taxonomy" id="241244"/>
    <lineage>
        <taxon>Bacteria</taxon>
        <taxon>Bacillati</taxon>
        <taxon>Bacillota</taxon>
        <taxon>Bacilli</taxon>
        <taxon>Bacillales</taxon>
        <taxon>Caryophanaceae</taxon>
        <taxon>Rummeliibacillus</taxon>
    </lineage>
</organism>
<dbReference type="PIRSF" id="PIRSF021332">
    <property type="entry name" value="DUF1054"/>
    <property type="match status" value="1"/>
</dbReference>
<dbReference type="Pfam" id="PF06335">
    <property type="entry name" value="DUF1054"/>
    <property type="match status" value="1"/>
</dbReference>
<sequence length="211" mass="24159">MAVKWTTEDFDVFTIPGLEQRMEALTEHVRPKFEELAKTYTTYFTSKTGIEFYPHIARHARRKVNPPIDSWVAFAPNKRGYKALPHFEIGLFESHVFIILCAIYEAPTKKAIADNLLNNLETVKALPHSFFVTGDHFDPKGTSLNEAIEDGTLEKLLIRLKDIKKGEFLIGLQIPREEAIQLSGEEFEEKTEETLEELMPIYRLMASADLS</sequence>
<dbReference type="SUPFAM" id="SSF142913">
    <property type="entry name" value="YktB/PF0168-like"/>
    <property type="match status" value="1"/>
</dbReference>
<evidence type="ECO:0000256" key="1">
    <source>
        <dbReference type="HAMAP-Rule" id="MF_01851"/>
    </source>
</evidence>
<dbReference type="STRING" id="241244.ATY39_01970"/>
<dbReference type="Gene3D" id="3.30.930.20">
    <property type="entry name" value="Protein of unknown function DUF1054"/>
    <property type="match status" value="1"/>
</dbReference>
<dbReference type="Proteomes" id="UP000076021">
    <property type="component" value="Chromosome"/>
</dbReference>
<dbReference type="HAMAP" id="MF_01851">
    <property type="entry name" value="UPF0637"/>
    <property type="match status" value="1"/>
</dbReference>
<proteinExistence type="inferred from homology"/>
<gene>
    <name evidence="2" type="ORF">ATY39_01970</name>
</gene>
<evidence type="ECO:0000313" key="3">
    <source>
        <dbReference type="Proteomes" id="UP000076021"/>
    </source>
</evidence>
<reference evidence="3" key="2">
    <citation type="submission" date="2016-03" db="EMBL/GenBank/DDBJ databases">
        <authorList>
            <person name="Ploux O."/>
        </authorList>
    </citation>
    <scope>NUCLEOTIDE SEQUENCE [LARGE SCALE GENOMIC DNA]</scope>
    <source>
        <strain evidence="3">PP9</strain>
    </source>
</reference>
<dbReference type="RefSeq" id="WP_066785075.1">
    <property type="nucleotide sequence ID" value="NZ_CP014806.1"/>
</dbReference>
<dbReference type="EMBL" id="CP014806">
    <property type="protein sequence ID" value="AMW98295.1"/>
    <property type="molecule type" value="Genomic_DNA"/>
</dbReference>
<dbReference type="AlphaFoldDB" id="A0A143H9Z0"/>
<reference evidence="2 3" key="1">
    <citation type="journal article" date="2016" name="Genome Announc.">
        <title>Whole-Genome Sequence of Rummeliibacillus stabekisii Strain PP9 Isolated from Antarctic Soil.</title>
        <authorList>
            <person name="da Mota F.F."/>
            <person name="Vollu R.E."/>
            <person name="Jurelevicius D."/>
            <person name="Seldin L."/>
        </authorList>
    </citation>
    <scope>NUCLEOTIDE SEQUENCE [LARGE SCALE GENOMIC DNA]</scope>
    <source>
        <strain evidence="2 3">PP9</strain>
    </source>
</reference>
<name>A0A143H9Z0_9BACL</name>
<dbReference type="KEGG" id="rst:ATY39_01970"/>
<dbReference type="InterPro" id="IPR009403">
    <property type="entry name" value="UPF0637"/>
</dbReference>
<evidence type="ECO:0000313" key="2">
    <source>
        <dbReference type="EMBL" id="AMW98295.1"/>
    </source>
</evidence>